<dbReference type="PRINTS" id="PR01657">
    <property type="entry name" value="MCMFAMILY"/>
</dbReference>
<evidence type="ECO:0000259" key="5">
    <source>
        <dbReference type="PROSITE" id="PS50051"/>
    </source>
</evidence>
<dbReference type="Proteomes" id="UP000324800">
    <property type="component" value="Unassembled WGS sequence"/>
</dbReference>
<feature type="compositionally biased region" description="Low complexity" evidence="4">
    <location>
        <begin position="119"/>
        <end position="140"/>
    </location>
</feature>
<evidence type="ECO:0000256" key="3">
    <source>
        <dbReference type="RuleBase" id="RU004070"/>
    </source>
</evidence>
<feature type="compositionally biased region" description="Low complexity" evidence="4">
    <location>
        <begin position="35"/>
        <end position="58"/>
    </location>
</feature>
<dbReference type="AlphaFoldDB" id="A0A5J4TL91"/>
<keyword evidence="1 3" id="KW-0547">Nucleotide-binding</keyword>
<dbReference type="SMART" id="SM00350">
    <property type="entry name" value="MCM"/>
    <property type="match status" value="1"/>
</dbReference>
<dbReference type="PANTHER" id="PTHR11630:SF43">
    <property type="entry name" value="DNA REPLICATION LICENSING FACTOR MCM6"/>
    <property type="match status" value="1"/>
</dbReference>
<dbReference type="InterPro" id="IPR031327">
    <property type="entry name" value="MCM"/>
</dbReference>
<name>A0A5J4TL91_9EUKA</name>
<feature type="domain" description="MCM C-terminal AAA(+) ATPase" evidence="5">
    <location>
        <begin position="190"/>
        <end position="398"/>
    </location>
</feature>
<dbReference type="GO" id="GO:1990518">
    <property type="term" value="F:single-stranded 3'-5' DNA helicase activity"/>
    <property type="evidence" value="ECO:0007669"/>
    <property type="project" value="TreeGrafter"/>
</dbReference>
<gene>
    <name evidence="6" type="ORF">EZS28_045764</name>
</gene>
<dbReference type="GO" id="GO:0005634">
    <property type="term" value="C:nucleus"/>
    <property type="evidence" value="ECO:0007669"/>
    <property type="project" value="TreeGrafter"/>
</dbReference>
<feature type="region of interest" description="Disordered" evidence="4">
    <location>
        <begin position="23"/>
        <end position="58"/>
    </location>
</feature>
<evidence type="ECO:0000256" key="2">
    <source>
        <dbReference type="ARBA" id="ARBA00022840"/>
    </source>
</evidence>
<reference evidence="6 7" key="1">
    <citation type="submission" date="2019-03" db="EMBL/GenBank/DDBJ databases">
        <title>Single cell metagenomics reveals metabolic interactions within the superorganism composed of flagellate Streblomastix strix and complex community of Bacteroidetes bacteria on its surface.</title>
        <authorList>
            <person name="Treitli S.C."/>
            <person name="Kolisko M."/>
            <person name="Husnik F."/>
            <person name="Keeling P."/>
            <person name="Hampl V."/>
        </authorList>
    </citation>
    <scope>NUCLEOTIDE SEQUENCE [LARGE SCALE GENOMIC DNA]</scope>
    <source>
        <strain evidence="6">ST1C</strain>
    </source>
</reference>
<organism evidence="6 7">
    <name type="scientific">Streblomastix strix</name>
    <dbReference type="NCBI Taxonomy" id="222440"/>
    <lineage>
        <taxon>Eukaryota</taxon>
        <taxon>Metamonada</taxon>
        <taxon>Preaxostyla</taxon>
        <taxon>Oxymonadida</taxon>
        <taxon>Streblomastigidae</taxon>
        <taxon>Streblomastix</taxon>
    </lineage>
</organism>
<feature type="region of interest" description="Disordered" evidence="4">
    <location>
        <begin position="115"/>
        <end position="153"/>
    </location>
</feature>
<keyword evidence="3" id="KW-0238">DNA-binding</keyword>
<evidence type="ECO:0000256" key="4">
    <source>
        <dbReference type="SAM" id="MobiDB-lite"/>
    </source>
</evidence>
<protein>
    <submittedName>
        <fullName evidence="6">Putative DNA replication licensing factor mcm6</fullName>
    </submittedName>
</protein>
<dbReference type="Pfam" id="PF00493">
    <property type="entry name" value="MCM"/>
    <property type="match status" value="1"/>
</dbReference>
<dbReference type="GO" id="GO:0003697">
    <property type="term" value="F:single-stranded DNA binding"/>
    <property type="evidence" value="ECO:0007669"/>
    <property type="project" value="TreeGrafter"/>
</dbReference>
<dbReference type="PANTHER" id="PTHR11630">
    <property type="entry name" value="DNA REPLICATION LICENSING FACTOR MCM FAMILY MEMBER"/>
    <property type="match status" value="1"/>
</dbReference>
<dbReference type="EMBL" id="SNRW01029473">
    <property type="protein sequence ID" value="KAA6358709.1"/>
    <property type="molecule type" value="Genomic_DNA"/>
</dbReference>
<proteinExistence type="inferred from homology"/>
<feature type="non-terminal residue" evidence="6">
    <location>
        <position position="408"/>
    </location>
</feature>
<keyword evidence="2 3" id="KW-0067">ATP-binding</keyword>
<dbReference type="GO" id="GO:1902969">
    <property type="term" value="P:mitotic DNA replication"/>
    <property type="evidence" value="ECO:0007669"/>
    <property type="project" value="TreeGrafter"/>
</dbReference>
<accession>A0A5J4TL91</accession>
<dbReference type="GO" id="GO:0042555">
    <property type="term" value="C:MCM complex"/>
    <property type="evidence" value="ECO:0007669"/>
    <property type="project" value="TreeGrafter"/>
</dbReference>
<dbReference type="InterPro" id="IPR001208">
    <property type="entry name" value="MCM_dom"/>
</dbReference>
<evidence type="ECO:0000256" key="1">
    <source>
        <dbReference type="ARBA" id="ARBA00022741"/>
    </source>
</evidence>
<dbReference type="Gene3D" id="3.40.50.300">
    <property type="entry name" value="P-loop containing nucleotide triphosphate hydrolases"/>
    <property type="match status" value="1"/>
</dbReference>
<dbReference type="SUPFAM" id="SSF52540">
    <property type="entry name" value="P-loop containing nucleoside triphosphate hydrolases"/>
    <property type="match status" value="1"/>
</dbReference>
<dbReference type="PROSITE" id="PS50051">
    <property type="entry name" value="MCM_2"/>
    <property type="match status" value="1"/>
</dbReference>
<dbReference type="GO" id="GO:0005524">
    <property type="term" value="F:ATP binding"/>
    <property type="evidence" value="ECO:0007669"/>
    <property type="project" value="UniProtKB-KW"/>
</dbReference>
<comment type="similarity">
    <text evidence="3">Belongs to the MCM family.</text>
</comment>
<sequence>MKIDSRITKSHWLRLLHVGQVGGAQAGQRGRRNAQNRGGRGQGQQIQQRQRNQGVRGIGQQLQNQGVVGLSEYGGQELGYSIGFLGLNVEEERETEEGLGDMRVMEELLSKWGDDNSRQGLQQQQQQQQGQSSPLSPGINRLRDNNDNNNNERLTGNALLVREEQLRQAESLFHRIESIRGDRRLHSLTVMDRLARSIAPDVFGQGITKRGLLLALVGGVRKVAQGGADIPLRGDINVCLIGDPACGKSQLLRSVSRLSRRGVFTTGQASSAAGLTAAVVKDQETGDFMVEAGALILADNGLCCIDEFEKMNLNDQVAIHEAMEQQTITLAKAGIHATFNARCSVVAAANPVYGQYDTSKSLRANVGLSPAVLSRFDLLFVLIDENSADIDHILAQNVIVSNADAIGT</sequence>
<dbReference type="GO" id="GO:0000727">
    <property type="term" value="P:double-strand break repair via break-induced replication"/>
    <property type="evidence" value="ECO:0007669"/>
    <property type="project" value="TreeGrafter"/>
</dbReference>
<evidence type="ECO:0000313" key="7">
    <source>
        <dbReference type="Proteomes" id="UP000324800"/>
    </source>
</evidence>
<dbReference type="InterPro" id="IPR027417">
    <property type="entry name" value="P-loop_NTPase"/>
</dbReference>
<comment type="caution">
    <text evidence="6">The sequence shown here is derived from an EMBL/GenBank/DDBJ whole genome shotgun (WGS) entry which is preliminary data.</text>
</comment>
<dbReference type="OrthoDB" id="1744952at2759"/>
<evidence type="ECO:0000313" key="6">
    <source>
        <dbReference type="EMBL" id="KAA6358709.1"/>
    </source>
</evidence>